<dbReference type="SUPFAM" id="SSF53474">
    <property type="entry name" value="alpha/beta-Hydrolases"/>
    <property type="match status" value="1"/>
</dbReference>
<comment type="similarity">
    <text evidence="1">Belongs to the putative lipase ROG1 family.</text>
</comment>
<feature type="compositionally biased region" description="Polar residues" evidence="3">
    <location>
        <begin position="402"/>
        <end position="412"/>
    </location>
</feature>
<feature type="region of interest" description="Disordered" evidence="3">
    <location>
        <begin position="390"/>
        <end position="443"/>
    </location>
</feature>
<keyword evidence="2" id="KW-0442">Lipid degradation</keyword>
<evidence type="ECO:0000256" key="1">
    <source>
        <dbReference type="ARBA" id="ARBA00007920"/>
    </source>
</evidence>
<evidence type="ECO:0000256" key="3">
    <source>
        <dbReference type="SAM" id="MobiDB-lite"/>
    </source>
</evidence>
<feature type="compositionally biased region" description="Polar residues" evidence="3">
    <location>
        <begin position="697"/>
        <end position="717"/>
    </location>
</feature>
<dbReference type="EMBL" id="PUHW01000060">
    <property type="protein sequence ID" value="KAG0689801.1"/>
    <property type="molecule type" value="Genomic_DNA"/>
</dbReference>
<name>A0A9P6WMS7_9ASCO</name>
<dbReference type="InterPro" id="IPR007751">
    <property type="entry name" value="DUF676_lipase-like"/>
</dbReference>
<protein>
    <recommendedName>
        <fullName evidence="4">DUF676 domain-containing protein</fullName>
    </recommendedName>
</protein>
<feature type="compositionally biased region" description="Acidic residues" evidence="3">
    <location>
        <begin position="718"/>
        <end position="733"/>
    </location>
</feature>
<feature type="compositionally biased region" description="Acidic residues" evidence="3">
    <location>
        <begin position="413"/>
        <end position="424"/>
    </location>
</feature>
<dbReference type="PANTHER" id="PTHR12482">
    <property type="entry name" value="LIPASE ROG1-RELATED-RELATED"/>
    <property type="match status" value="1"/>
</dbReference>
<dbReference type="AlphaFoldDB" id="A0A9P6WMS7"/>
<gene>
    <name evidence="5" type="ORF">C6P40_004460</name>
</gene>
<evidence type="ECO:0000259" key="4">
    <source>
        <dbReference type="Pfam" id="PF05057"/>
    </source>
</evidence>
<evidence type="ECO:0000313" key="5">
    <source>
        <dbReference type="EMBL" id="KAG0689801.1"/>
    </source>
</evidence>
<dbReference type="Pfam" id="PF05057">
    <property type="entry name" value="DUF676"/>
    <property type="match status" value="1"/>
</dbReference>
<keyword evidence="6" id="KW-1185">Reference proteome</keyword>
<comment type="caution">
    <text evidence="5">The sequence shown here is derived from an EMBL/GenBank/DDBJ whole genome shotgun (WGS) entry which is preliminary data.</text>
</comment>
<dbReference type="GO" id="GO:0047372">
    <property type="term" value="F:monoacylglycerol lipase activity"/>
    <property type="evidence" value="ECO:0007669"/>
    <property type="project" value="TreeGrafter"/>
</dbReference>
<sequence>MSNHGVLYKNTGSLKVGDVHRYIITYTPNDINKEIGSHLYIRVKNIENLLMNSVLLTAPYMIYCDIRSSEYSHNEPCFITDDQPIFEPNLIPGQSLIHKLTLNKLNDKYVWIVDIISQIIFSTTAKINFELLISNNESDINKSHSNLKNSNFNEKNLMIQHLSTIDIWNKPPKSISIPIHLVILVHGLHSNTTADMFYMMENIEKNSLKTGENIVLRSFNGNVCKTERGIKYLGRRLAEFIVKDSLIGLNNNVEKISFIAHSLGGPVQTFAISYINFNYPDFFEKIKPENFITMASPLLGISNENPAYVKMFLKFGIVGKTGQDLNLDGSQPLLLLLPSEPTRKILKKFKRRTVYANVLNDGIVPLRTSALLYLDWKGLSKVYETINSDPSNSYIEDEDSTKASIIPSSLNSSEEDEKVEDDEQQQQHSTPKENTAPIPIPSTDFVDSIKNKIQSTIDFCLPGIQQSPKTTNKYNFFQTTDLENSDNKKSNQMNEKNENESLISIPKSSAISSIKRVLLPPTPSVKYINDPKSRYNVILHDKIYKPDMIPKKYTKLSKNIILSQLEQKKRHRYLEEKIARRWHQGMSWRKVLVYLQPDAHNNMIVRRRFSNAYGWQVIDHMIESHFSIDCYKGNDSSLWKIKKSEVEGLIDIDDDESNELNKKLGQVMSSEYVKESKRHHIPTNLNNLSDNLSELSTKNGSATSNLTQTSKMKTELNSDSDDDDGTLSDDSENNGEWLNESASGYYDGPTGLLNSVNEGMIAWKDSVLSTSEAAVIAAEKAGEDVNTEMKELNEVGDLNAYI</sequence>
<proteinExistence type="inferred from homology"/>
<keyword evidence="2" id="KW-0443">Lipid metabolism</keyword>
<reference evidence="5" key="1">
    <citation type="submission" date="2020-11" db="EMBL/GenBank/DDBJ databases">
        <title>Kefir isolates.</title>
        <authorList>
            <person name="Marcisauskas S."/>
            <person name="Kim Y."/>
            <person name="Blasche S."/>
        </authorList>
    </citation>
    <scope>NUCLEOTIDE SEQUENCE</scope>
    <source>
        <strain evidence="5">Olga-1</strain>
    </source>
</reference>
<feature type="region of interest" description="Disordered" evidence="3">
    <location>
        <begin position="695"/>
        <end position="744"/>
    </location>
</feature>
<feature type="domain" description="DUF676" evidence="4">
    <location>
        <begin position="179"/>
        <end position="368"/>
    </location>
</feature>
<dbReference type="Proteomes" id="UP000697127">
    <property type="component" value="Unassembled WGS sequence"/>
</dbReference>
<dbReference type="InterPro" id="IPR029058">
    <property type="entry name" value="AB_hydrolase_fold"/>
</dbReference>
<dbReference type="Gene3D" id="3.40.50.1820">
    <property type="entry name" value="alpha/beta hydrolase"/>
    <property type="match status" value="1"/>
</dbReference>
<dbReference type="GO" id="GO:0016042">
    <property type="term" value="P:lipid catabolic process"/>
    <property type="evidence" value="ECO:0007669"/>
    <property type="project" value="UniProtKB-KW"/>
</dbReference>
<evidence type="ECO:0000313" key="6">
    <source>
        <dbReference type="Proteomes" id="UP000697127"/>
    </source>
</evidence>
<evidence type="ECO:0000256" key="2">
    <source>
        <dbReference type="ARBA" id="ARBA00022963"/>
    </source>
</evidence>
<accession>A0A9P6WMS7</accession>
<dbReference type="PANTHER" id="PTHR12482:SF62">
    <property type="entry name" value="LIPASE ROG1-RELATED"/>
    <property type="match status" value="1"/>
</dbReference>
<organism evidence="5 6">
    <name type="scientific">Pichia californica</name>
    <dbReference type="NCBI Taxonomy" id="460514"/>
    <lineage>
        <taxon>Eukaryota</taxon>
        <taxon>Fungi</taxon>
        <taxon>Dikarya</taxon>
        <taxon>Ascomycota</taxon>
        <taxon>Saccharomycotina</taxon>
        <taxon>Pichiomycetes</taxon>
        <taxon>Pichiales</taxon>
        <taxon>Pichiaceae</taxon>
        <taxon>Pichia</taxon>
    </lineage>
</organism>
<dbReference type="InterPro" id="IPR044294">
    <property type="entry name" value="Lipase-like"/>
</dbReference>